<keyword evidence="3 5" id="KW-0067">ATP-binding</keyword>
<gene>
    <name evidence="5" type="ORF">ACFSR0_05590</name>
</gene>
<reference evidence="6" key="1">
    <citation type="journal article" date="2019" name="Int. J. Syst. Evol. Microbiol.">
        <title>The Global Catalogue of Microorganisms (GCM) 10K type strain sequencing project: providing services to taxonomists for standard genome sequencing and annotation.</title>
        <authorList>
            <consortium name="The Broad Institute Genomics Platform"/>
            <consortium name="The Broad Institute Genome Sequencing Center for Infectious Disease"/>
            <person name="Wu L."/>
            <person name="Ma J."/>
        </authorList>
    </citation>
    <scope>NUCLEOTIDE SEQUENCE [LARGE SCALE GENOMIC DNA]</scope>
    <source>
        <strain evidence="6">TISTR 932</strain>
    </source>
</reference>
<dbReference type="CDD" id="cd03230">
    <property type="entry name" value="ABC_DR_subfamily_A"/>
    <property type="match status" value="1"/>
</dbReference>
<dbReference type="Pfam" id="PF00005">
    <property type="entry name" value="ABC_tran"/>
    <property type="match status" value="1"/>
</dbReference>
<accession>A0ABW5TII7</accession>
<organism evidence="5 6">
    <name type="scientific">Enterococcus camelliae</name>
    <dbReference type="NCBI Taxonomy" id="453959"/>
    <lineage>
        <taxon>Bacteria</taxon>
        <taxon>Bacillati</taxon>
        <taxon>Bacillota</taxon>
        <taxon>Bacilli</taxon>
        <taxon>Lactobacillales</taxon>
        <taxon>Enterococcaceae</taxon>
        <taxon>Enterococcus</taxon>
    </lineage>
</organism>
<dbReference type="EMBL" id="JBHUMO010000039">
    <property type="protein sequence ID" value="MFD2728899.1"/>
    <property type="molecule type" value="Genomic_DNA"/>
</dbReference>
<dbReference type="SMART" id="SM00382">
    <property type="entry name" value="AAA"/>
    <property type="match status" value="1"/>
</dbReference>
<keyword evidence="1" id="KW-0813">Transport</keyword>
<proteinExistence type="predicted"/>
<keyword evidence="6" id="KW-1185">Reference proteome</keyword>
<sequence>MNQTVIEAKKITKTFKEKRIFEKLDFAVKKGEIVALVGENGAGKSTLINVLTQLIPKDQGEIHYFNQEKSLLIDRERIAVMTQETAKLKKIRVSEIIQLVRSFSKHPLPYDQLLHYPDLKEHEQSYMEKLSGGQQKRLGFALAIASNPGVIFLDEPTAGMDSYSRLKFWQTIALLKKEGKTFIVTSHYLEELETVADRIMILVKGKFVFNGSMDELRQNRGVSEIQFYFDDLKDKTYWLSIPGVESVTIINQKIKLITDDVALFLTAMQGQFEQLKLLTIQPNSLESLFDHIQEEHQA</sequence>
<dbReference type="Proteomes" id="UP001597427">
    <property type="component" value="Unassembled WGS sequence"/>
</dbReference>
<evidence type="ECO:0000313" key="5">
    <source>
        <dbReference type="EMBL" id="MFD2728899.1"/>
    </source>
</evidence>
<dbReference type="PANTHER" id="PTHR42711">
    <property type="entry name" value="ABC TRANSPORTER ATP-BINDING PROTEIN"/>
    <property type="match status" value="1"/>
</dbReference>
<dbReference type="PROSITE" id="PS50893">
    <property type="entry name" value="ABC_TRANSPORTER_2"/>
    <property type="match status" value="1"/>
</dbReference>
<keyword evidence="2" id="KW-0547">Nucleotide-binding</keyword>
<dbReference type="InterPro" id="IPR050763">
    <property type="entry name" value="ABC_transporter_ATP-binding"/>
</dbReference>
<dbReference type="InterPro" id="IPR003593">
    <property type="entry name" value="AAA+_ATPase"/>
</dbReference>
<name>A0ABW5TII7_9ENTE</name>
<evidence type="ECO:0000256" key="3">
    <source>
        <dbReference type="ARBA" id="ARBA00022840"/>
    </source>
</evidence>
<dbReference type="PROSITE" id="PS00211">
    <property type="entry name" value="ABC_TRANSPORTER_1"/>
    <property type="match status" value="1"/>
</dbReference>
<evidence type="ECO:0000256" key="1">
    <source>
        <dbReference type="ARBA" id="ARBA00022448"/>
    </source>
</evidence>
<dbReference type="PANTHER" id="PTHR42711:SF17">
    <property type="entry name" value="ABC TRANSPORTER ATP-BINDING PROTEIN"/>
    <property type="match status" value="1"/>
</dbReference>
<dbReference type="Gene3D" id="3.40.50.300">
    <property type="entry name" value="P-loop containing nucleotide triphosphate hydrolases"/>
    <property type="match status" value="1"/>
</dbReference>
<dbReference type="SUPFAM" id="SSF52540">
    <property type="entry name" value="P-loop containing nucleoside triphosphate hydrolases"/>
    <property type="match status" value="1"/>
</dbReference>
<dbReference type="GO" id="GO:0005524">
    <property type="term" value="F:ATP binding"/>
    <property type="evidence" value="ECO:0007669"/>
    <property type="project" value="UniProtKB-KW"/>
</dbReference>
<evidence type="ECO:0000313" key="6">
    <source>
        <dbReference type="Proteomes" id="UP001597427"/>
    </source>
</evidence>
<dbReference type="InterPro" id="IPR027417">
    <property type="entry name" value="P-loop_NTPase"/>
</dbReference>
<dbReference type="InterPro" id="IPR017871">
    <property type="entry name" value="ABC_transporter-like_CS"/>
</dbReference>
<dbReference type="RefSeq" id="WP_379980754.1">
    <property type="nucleotide sequence ID" value="NZ_JBHUMO010000039.1"/>
</dbReference>
<evidence type="ECO:0000259" key="4">
    <source>
        <dbReference type="PROSITE" id="PS50893"/>
    </source>
</evidence>
<comment type="caution">
    <text evidence="5">The sequence shown here is derived from an EMBL/GenBank/DDBJ whole genome shotgun (WGS) entry which is preliminary data.</text>
</comment>
<feature type="domain" description="ABC transporter" evidence="4">
    <location>
        <begin position="6"/>
        <end position="229"/>
    </location>
</feature>
<dbReference type="InterPro" id="IPR003439">
    <property type="entry name" value="ABC_transporter-like_ATP-bd"/>
</dbReference>
<evidence type="ECO:0000256" key="2">
    <source>
        <dbReference type="ARBA" id="ARBA00022741"/>
    </source>
</evidence>
<protein>
    <submittedName>
        <fullName evidence="5">ABC transporter ATP-binding protein</fullName>
    </submittedName>
</protein>